<keyword evidence="4" id="KW-1185">Reference proteome</keyword>
<feature type="transmembrane region" description="Helical" evidence="1">
    <location>
        <begin position="198"/>
        <end position="215"/>
    </location>
</feature>
<sequence length="253" mass="28424">MDEIKKDRYSNGGEEKTVQITLRAIGPFPPSSLNVPSPVNRSPIAHSPSSVGLGLSKVPILVRDLRKLIAENGRLPIEHLRLVLRGNVLHDSKNGDNVSICFNNGDSLIVAVKPKMPAKHVRDGEDEDDDDLVKIELVKFQLPQSTSEWKKQLFSFLHEKLKLPDVLLISLFSISLKLWAVIVIWFMLAPVAHRWDLGPLYILGTGFAIIFYNLGQRQHGDMSAYSIFNEDFRELPGTLNADRLDRDIRAGQL</sequence>
<feature type="transmembrane region" description="Helical" evidence="1">
    <location>
        <begin position="166"/>
        <end position="186"/>
    </location>
</feature>
<dbReference type="InterPro" id="IPR019387">
    <property type="entry name" value="SAYSvFN_dom"/>
</dbReference>
<evidence type="ECO:0000313" key="3">
    <source>
        <dbReference type="EMBL" id="KAK3014190.1"/>
    </source>
</evidence>
<protein>
    <recommendedName>
        <fullName evidence="2">SAYSvFN domain-containing protein</fullName>
    </recommendedName>
</protein>
<reference evidence="3" key="1">
    <citation type="submission" date="2022-12" db="EMBL/GenBank/DDBJ databases">
        <title>Draft genome assemblies for two species of Escallonia (Escalloniales).</title>
        <authorList>
            <person name="Chanderbali A."/>
            <person name="Dervinis C."/>
            <person name="Anghel I."/>
            <person name="Soltis D."/>
            <person name="Soltis P."/>
            <person name="Zapata F."/>
        </authorList>
    </citation>
    <scope>NUCLEOTIDE SEQUENCE</scope>
    <source>
        <strain evidence="3">UCBG64.0493</strain>
        <tissue evidence="3">Leaf</tissue>
    </source>
</reference>
<dbReference type="InterPro" id="IPR039159">
    <property type="entry name" value="SAYSD1"/>
</dbReference>
<gene>
    <name evidence="3" type="ORF">RJ639_008691</name>
</gene>
<dbReference type="EMBL" id="JAVXUP010001241">
    <property type="protein sequence ID" value="KAK3014190.1"/>
    <property type="molecule type" value="Genomic_DNA"/>
</dbReference>
<accession>A0AA89AT58</accession>
<evidence type="ECO:0000259" key="2">
    <source>
        <dbReference type="Pfam" id="PF10260"/>
    </source>
</evidence>
<dbReference type="AlphaFoldDB" id="A0AA89AT58"/>
<keyword evidence="1" id="KW-1133">Transmembrane helix</keyword>
<dbReference type="PANTHER" id="PTHR13527:SF0">
    <property type="entry name" value="SAYSVFN DOMAIN-CONTAINING PROTEIN 1"/>
    <property type="match status" value="1"/>
</dbReference>
<keyword evidence="1" id="KW-0472">Membrane</keyword>
<keyword evidence="1" id="KW-0812">Transmembrane</keyword>
<evidence type="ECO:0000313" key="4">
    <source>
        <dbReference type="Proteomes" id="UP001188597"/>
    </source>
</evidence>
<feature type="domain" description="SAYSvFN" evidence="2">
    <location>
        <begin position="182"/>
        <end position="248"/>
    </location>
</feature>
<dbReference type="PANTHER" id="PTHR13527">
    <property type="entry name" value="SAYSVFN DOMAIN-CONTAINING PROTEIN 1"/>
    <property type="match status" value="1"/>
</dbReference>
<organism evidence="3 4">
    <name type="scientific">Escallonia herrerae</name>
    <dbReference type="NCBI Taxonomy" id="1293975"/>
    <lineage>
        <taxon>Eukaryota</taxon>
        <taxon>Viridiplantae</taxon>
        <taxon>Streptophyta</taxon>
        <taxon>Embryophyta</taxon>
        <taxon>Tracheophyta</taxon>
        <taxon>Spermatophyta</taxon>
        <taxon>Magnoliopsida</taxon>
        <taxon>eudicotyledons</taxon>
        <taxon>Gunneridae</taxon>
        <taxon>Pentapetalae</taxon>
        <taxon>asterids</taxon>
        <taxon>campanulids</taxon>
        <taxon>Escalloniales</taxon>
        <taxon>Escalloniaceae</taxon>
        <taxon>Escallonia</taxon>
    </lineage>
</organism>
<dbReference type="Proteomes" id="UP001188597">
    <property type="component" value="Unassembled WGS sequence"/>
</dbReference>
<name>A0AA89AT58_9ASTE</name>
<dbReference type="Pfam" id="PF10260">
    <property type="entry name" value="SAYSvFN"/>
    <property type="match status" value="1"/>
</dbReference>
<proteinExistence type="predicted"/>
<comment type="caution">
    <text evidence="3">The sequence shown here is derived from an EMBL/GenBank/DDBJ whole genome shotgun (WGS) entry which is preliminary data.</text>
</comment>
<evidence type="ECO:0000256" key="1">
    <source>
        <dbReference type="SAM" id="Phobius"/>
    </source>
</evidence>